<proteinExistence type="predicted"/>
<organism evidence="1 2">
    <name type="scientific">Naganishia cerealis</name>
    <dbReference type="NCBI Taxonomy" id="610337"/>
    <lineage>
        <taxon>Eukaryota</taxon>
        <taxon>Fungi</taxon>
        <taxon>Dikarya</taxon>
        <taxon>Basidiomycota</taxon>
        <taxon>Agaricomycotina</taxon>
        <taxon>Tremellomycetes</taxon>
        <taxon>Filobasidiales</taxon>
        <taxon>Filobasidiaceae</taxon>
        <taxon>Naganishia</taxon>
    </lineage>
</organism>
<keyword evidence="2" id="KW-1185">Reference proteome</keyword>
<evidence type="ECO:0000313" key="1">
    <source>
        <dbReference type="EMBL" id="KAJ9103641.1"/>
    </source>
</evidence>
<reference evidence="1" key="1">
    <citation type="submission" date="2023-04" db="EMBL/GenBank/DDBJ databases">
        <title>Draft Genome sequencing of Naganishia species isolated from polar environments using Oxford Nanopore Technology.</title>
        <authorList>
            <person name="Leo P."/>
            <person name="Venkateswaran K."/>
        </authorList>
    </citation>
    <scope>NUCLEOTIDE SEQUENCE</scope>
    <source>
        <strain evidence="1">MNA-CCFEE 5261</strain>
    </source>
</reference>
<gene>
    <name evidence="1" type="ORF">QFC19_004216</name>
</gene>
<name>A0ACC2VX02_9TREE</name>
<comment type="caution">
    <text evidence="1">The sequence shown here is derived from an EMBL/GenBank/DDBJ whole genome shotgun (WGS) entry which is preliminary data.</text>
</comment>
<dbReference type="Proteomes" id="UP001241377">
    <property type="component" value="Unassembled WGS sequence"/>
</dbReference>
<dbReference type="EMBL" id="JASBWR010000044">
    <property type="protein sequence ID" value="KAJ9103641.1"/>
    <property type="molecule type" value="Genomic_DNA"/>
</dbReference>
<protein>
    <submittedName>
        <fullName evidence="1">Uncharacterized protein</fullName>
    </submittedName>
</protein>
<sequence length="623" mass="68380">MPVINAGFDLLDQIEQDGSQTLGEHDHDATQGRDLDQYGVLGRIWAINSKDGSRKAHDGRLYGNINAPFSAVTEIWFVYQFAGYKALESHTLSIMLESMLISDPRLGHLPAPLSALVLHFGESGSTMKPCEAAFVGQSDDPAVEVPSVNVFCSPSAYRKTKALYDRLGGSVKIWPLYFTEDDIDAQSLLALMAVDETGSMPLYMHVVMTILSDLGNTYTFTRFLSAIKQAEFDPYQRRSLDLRLTLLQTFLCVKAGKQMYSMKTKNPISQPEEKFSAGGLTIVDLTDPFISPGTACSLFEIVLKLFNRADIGIGKVVVLDEAHKYLSEVGKTQTEGSKRLTERMVSFTRQQRHLAMRIVISTLLDLCSMIICHRFYSTGWWSHLGKHVATDLGEETFDKLVTLKTGHCLIFSPTALVARDESPIAQSIEKMSLIDFATEHSEDNWSITLKDAAIADGVKYSGARKSGRPVSWDTGPTADSPAVGWGQSSNDKDTWGSIRGADDAGINRHELKAQEPFSTSSSDDVSASDRASRPISQEVICLTTSESGLVTPADSLKVPTFSNAGPTSNPPLEKEKTDEKDAPGDKLRKTEHLGRGYLSVKTRRRVTVDGGRSLLATQSESTE</sequence>
<evidence type="ECO:0000313" key="2">
    <source>
        <dbReference type="Proteomes" id="UP001241377"/>
    </source>
</evidence>
<accession>A0ACC2VX02</accession>